<protein>
    <submittedName>
        <fullName evidence="2">Uncharacterized protein</fullName>
    </submittedName>
</protein>
<dbReference type="Proteomes" id="UP000799776">
    <property type="component" value="Unassembled WGS sequence"/>
</dbReference>
<evidence type="ECO:0000313" key="3">
    <source>
        <dbReference type="Proteomes" id="UP000799776"/>
    </source>
</evidence>
<dbReference type="EMBL" id="ML978712">
    <property type="protein sequence ID" value="KAF2091155.1"/>
    <property type="molecule type" value="Genomic_DNA"/>
</dbReference>
<keyword evidence="1" id="KW-0175">Coiled coil</keyword>
<organism evidence="2 3">
    <name type="scientific">Saccharata proteae CBS 121410</name>
    <dbReference type="NCBI Taxonomy" id="1314787"/>
    <lineage>
        <taxon>Eukaryota</taxon>
        <taxon>Fungi</taxon>
        <taxon>Dikarya</taxon>
        <taxon>Ascomycota</taxon>
        <taxon>Pezizomycotina</taxon>
        <taxon>Dothideomycetes</taxon>
        <taxon>Dothideomycetes incertae sedis</taxon>
        <taxon>Botryosphaeriales</taxon>
        <taxon>Saccharataceae</taxon>
        <taxon>Saccharata</taxon>
    </lineage>
</organism>
<evidence type="ECO:0000313" key="2">
    <source>
        <dbReference type="EMBL" id="KAF2091155.1"/>
    </source>
</evidence>
<gene>
    <name evidence="2" type="ORF">K490DRAFT_23481</name>
</gene>
<dbReference type="AlphaFoldDB" id="A0A9P4I1R3"/>
<feature type="non-terminal residue" evidence="2">
    <location>
        <position position="350"/>
    </location>
</feature>
<name>A0A9P4I1R3_9PEZI</name>
<dbReference type="OrthoDB" id="4179406at2759"/>
<comment type="caution">
    <text evidence="2">The sequence shown here is derived from an EMBL/GenBank/DDBJ whole genome shotgun (WGS) entry which is preliminary data.</text>
</comment>
<proteinExistence type="predicted"/>
<reference evidence="2" key="1">
    <citation type="journal article" date="2020" name="Stud. Mycol.">
        <title>101 Dothideomycetes genomes: a test case for predicting lifestyles and emergence of pathogens.</title>
        <authorList>
            <person name="Haridas S."/>
            <person name="Albert R."/>
            <person name="Binder M."/>
            <person name="Bloem J."/>
            <person name="Labutti K."/>
            <person name="Salamov A."/>
            <person name="Andreopoulos B."/>
            <person name="Baker S."/>
            <person name="Barry K."/>
            <person name="Bills G."/>
            <person name="Bluhm B."/>
            <person name="Cannon C."/>
            <person name="Castanera R."/>
            <person name="Culley D."/>
            <person name="Daum C."/>
            <person name="Ezra D."/>
            <person name="Gonzalez J."/>
            <person name="Henrissat B."/>
            <person name="Kuo A."/>
            <person name="Liang C."/>
            <person name="Lipzen A."/>
            <person name="Lutzoni F."/>
            <person name="Magnuson J."/>
            <person name="Mondo S."/>
            <person name="Nolan M."/>
            <person name="Ohm R."/>
            <person name="Pangilinan J."/>
            <person name="Park H.-J."/>
            <person name="Ramirez L."/>
            <person name="Alfaro M."/>
            <person name="Sun H."/>
            <person name="Tritt A."/>
            <person name="Yoshinaga Y."/>
            <person name="Zwiers L.-H."/>
            <person name="Turgeon B."/>
            <person name="Goodwin S."/>
            <person name="Spatafora J."/>
            <person name="Crous P."/>
            <person name="Grigoriev I."/>
        </authorList>
    </citation>
    <scope>NUCLEOTIDE SEQUENCE</scope>
    <source>
        <strain evidence="2">CBS 121410</strain>
    </source>
</reference>
<feature type="coiled-coil region" evidence="1">
    <location>
        <begin position="316"/>
        <end position="343"/>
    </location>
</feature>
<evidence type="ECO:0000256" key="1">
    <source>
        <dbReference type="SAM" id="Coils"/>
    </source>
</evidence>
<keyword evidence="3" id="KW-1185">Reference proteome</keyword>
<feature type="non-terminal residue" evidence="2">
    <location>
        <position position="1"/>
    </location>
</feature>
<accession>A0A9P4I1R3</accession>
<sequence length="350" mass="38463">AIVIVFLLVNLVWGFITAATKSALSPVCMMPGSSLLMPSICSNKPPPNYRGPVEFDKLISAQSVFEDVLLSTKDTIYLPDDMKNSEAAIRDVREVVRHSTLPSKASLLGEMNNFVEGAKLASSGLIRFNNRIGGAVDDILAINRRTLSRISEIASTQPSNTALLSRLYAAVTVPIPDTPRQQLVKQYLTHTEVIESKVSKLILEAHTMLSLLDNLDDNMDQIHSIATRDGLATAEQQEIILGHLFTKLGGNRQTVSKLNRQLELLANVAAYRRNARSHVHSTYLKLQGVAASIEDLRERLAQPQALGAGEKAEEGVTLHLENIEGALNRLQELRADHQRLGAERIIRNLG</sequence>